<feature type="chain" id="PRO_5038625034" evidence="1">
    <location>
        <begin position="28"/>
        <end position="593"/>
    </location>
</feature>
<proteinExistence type="predicted"/>
<evidence type="ECO:0000256" key="1">
    <source>
        <dbReference type="SAM" id="SignalP"/>
    </source>
</evidence>
<dbReference type="Pfam" id="PF13531">
    <property type="entry name" value="SBP_bac_11"/>
    <property type="match status" value="1"/>
</dbReference>
<gene>
    <name evidence="3" type="ORF">EKG83_31290</name>
</gene>
<name>A0A5Q0H4Z8_SACSY</name>
<dbReference type="PANTHER" id="PTHR10579">
    <property type="entry name" value="CALCIUM-ACTIVATED CHLORIDE CHANNEL REGULATOR"/>
    <property type="match status" value="1"/>
</dbReference>
<dbReference type="AlphaFoldDB" id="A0A5Q0H4Z8"/>
<dbReference type="RefSeq" id="WP_033429309.1">
    <property type="nucleotide sequence ID" value="NZ_CP034550.1"/>
</dbReference>
<dbReference type="EMBL" id="CP034550">
    <property type="protein sequence ID" value="QFZ21277.1"/>
    <property type="molecule type" value="Genomic_DNA"/>
</dbReference>
<sequence length="593" mass="64116">MAGRLPALVASAAVGAAALLATGLVPAKVDRTNCTRVVVSSSTEKGDLVKQLADRYNRADRAVGGRCVQVDAYQLTSGRGLTQIKDGWRSPVDGQPRPHVWLPSTSLWVDLLEHQAVSPMVVWGRDKSIARSPLVFAMPRVMAEHLSGQVGEIRWEHLQRLANEGWGAFGKPEWGPFAMGKDSARLSSSGLAATISTYAAGIAKDGRSDYDDEALLDPDVISFVKNIESSVAYYDDDSVVFLGHLYREDRKGRDVPYISGMIMQEQMAFLYNSGAPTGKVADVGHNPEPNDPLVAVQPGEGTVMLDHPFAVLSNADSTVRAAARDFHDFLLEREQQEAFVATGFRRQDGKPQQGIADKVGDRDLKEVKLIKTPPAAAVEKILDGWDVARRRARVLLVLDVSGSMKELADPGSIHSATRLDVVKAAVERGLGLLDNDDEVGLWTFSSAADPAVPPYTEVVPISPVGAVKERLKTAVAALEPNGDTALYDTVRAARQEVLADLDRSKINAVVLLSDGADTSSRQVGKEQLLAESDATQLETSVRIFTIPFGHDADVATLAEIAAVSKAGSYDASNPVDIDQVFTRVFNHFFRNER</sequence>
<protein>
    <submittedName>
        <fullName evidence="3">VWA domain-containing protein</fullName>
    </submittedName>
</protein>
<evidence type="ECO:0000313" key="3">
    <source>
        <dbReference type="EMBL" id="QFZ21277.1"/>
    </source>
</evidence>
<keyword evidence="1" id="KW-0732">Signal</keyword>
<feature type="domain" description="VWFA" evidence="2">
    <location>
        <begin position="393"/>
        <end position="584"/>
    </location>
</feature>
<keyword evidence="4" id="KW-1185">Reference proteome</keyword>
<dbReference type="KEGG" id="ssyi:EKG83_31290"/>
<evidence type="ECO:0000259" key="2">
    <source>
        <dbReference type="PROSITE" id="PS50234"/>
    </source>
</evidence>
<dbReference type="InterPro" id="IPR051266">
    <property type="entry name" value="CLCR"/>
</dbReference>
<dbReference type="SUPFAM" id="SSF53850">
    <property type="entry name" value="Periplasmic binding protein-like II"/>
    <property type="match status" value="1"/>
</dbReference>
<dbReference type="Gene3D" id="3.40.50.410">
    <property type="entry name" value="von Willebrand factor, type A domain"/>
    <property type="match status" value="1"/>
</dbReference>
<dbReference type="InterPro" id="IPR036465">
    <property type="entry name" value="vWFA_dom_sf"/>
</dbReference>
<dbReference type="PANTHER" id="PTHR10579:SF43">
    <property type="entry name" value="ZINC FINGER (C3HC4-TYPE RING FINGER) FAMILY PROTEIN"/>
    <property type="match status" value="1"/>
</dbReference>
<reference evidence="4" key="1">
    <citation type="journal article" date="2021" name="Curr. Microbiol.">
        <title>Complete genome of nocamycin-producing strain Saccharothrix syringae NRRL B-16468 reveals the biosynthetic potential for secondary metabolites.</title>
        <authorList>
            <person name="Mo X."/>
            <person name="Yang S."/>
        </authorList>
    </citation>
    <scope>NUCLEOTIDE SEQUENCE [LARGE SCALE GENOMIC DNA]</scope>
    <source>
        <strain evidence="4">ATCC 51364 / DSM 43886 / JCM 6844 / KCTC 9398 / NBRC 14523 / NRRL B-16468 / INA 2240</strain>
    </source>
</reference>
<dbReference type="OrthoDB" id="5621159at2"/>
<dbReference type="Pfam" id="PF13519">
    <property type="entry name" value="VWA_2"/>
    <property type="match status" value="1"/>
</dbReference>
<dbReference type="InterPro" id="IPR002035">
    <property type="entry name" value="VWF_A"/>
</dbReference>
<accession>A0A5Q0H4Z8</accession>
<dbReference type="SUPFAM" id="SSF53300">
    <property type="entry name" value="vWA-like"/>
    <property type="match status" value="1"/>
</dbReference>
<dbReference type="PROSITE" id="PS50234">
    <property type="entry name" value="VWFA"/>
    <property type="match status" value="1"/>
</dbReference>
<evidence type="ECO:0000313" key="4">
    <source>
        <dbReference type="Proteomes" id="UP000325787"/>
    </source>
</evidence>
<dbReference type="Proteomes" id="UP000325787">
    <property type="component" value="Chromosome"/>
</dbReference>
<dbReference type="SMART" id="SM00327">
    <property type="entry name" value="VWA"/>
    <property type="match status" value="1"/>
</dbReference>
<feature type="signal peptide" evidence="1">
    <location>
        <begin position="1"/>
        <end position="27"/>
    </location>
</feature>
<organism evidence="3 4">
    <name type="scientific">Saccharothrix syringae</name>
    <name type="common">Nocardiopsis syringae</name>
    <dbReference type="NCBI Taxonomy" id="103733"/>
    <lineage>
        <taxon>Bacteria</taxon>
        <taxon>Bacillati</taxon>
        <taxon>Actinomycetota</taxon>
        <taxon>Actinomycetes</taxon>
        <taxon>Pseudonocardiales</taxon>
        <taxon>Pseudonocardiaceae</taxon>
        <taxon>Saccharothrix</taxon>
    </lineage>
</organism>